<accession>A0A7T0G0F8</accession>
<dbReference type="KEGG" id="nli:G3M70_10880"/>
<proteinExistence type="predicted"/>
<dbReference type="InterPro" id="IPR041673">
    <property type="entry name" value="TetR_C_23"/>
</dbReference>
<evidence type="ECO:0000256" key="3">
    <source>
        <dbReference type="SAM" id="Phobius"/>
    </source>
</evidence>
<dbReference type="PRINTS" id="PR00455">
    <property type="entry name" value="HTHTETR"/>
</dbReference>
<dbReference type="Pfam" id="PF00440">
    <property type="entry name" value="TetR_N"/>
    <property type="match status" value="1"/>
</dbReference>
<dbReference type="GO" id="GO:0003700">
    <property type="term" value="F:DNA-binding transcription factor activity"/>
    <property type="evidence" value="ECO:0007669"/>
    <property type="project" value="TreeGrafter"/>
</dbReference>
<dbReference type="Gene3D" id="1.10.357.10">
    <property type="entry name" value="Tetracycline Repressor, domain 2"/>
    <property type="match status" value="1"/>
</dbReference>
<protein>
    <submittedName>
        <fullName evidence="5">TetR/AcrR family transcriptional regulator</fullName>
    </submittedName>
</protein>
<dbReference type="InterPro" id="IPR001647">
    <property type="entry name" value="HTH_TetR"/>
</dbReference>
<dbReference type="PANTHER" id="PTHR30055:SF226">
    <property type="entry name" value="HTH-TYPE TRANSCRIPTIONAL REGULATOR PKSA"/>
    <property type="match status" value="1"/>
</dbReference>
<keyword evidence="3" id="KW-0812">Transmembrane</keyword>
<reference evidence="5 6" key="1">
    <citation type="submission" date="2020-02" db="EMBL/GenBank/DDBJ databases">
        <title>Genomic and physiological characterization of two novel Nitrospinaceae genera.</title>
        <authorList>
            <person name="Mueller A.J."/>
            <person name="Jung M.-Y."/>
            <person name="Strachan C.R."/>
            <person name="Herbold C.W."/>
            <person name="Kirkegaard R.H."/>
            <person name="Daims H."/>
        </authorList>
    </citation>
    <scope>NUCLEOTIDE SEQUENCE [LARGE SCALE GENOMIC DNA]</scope>
    <source>
        <strain evidence="5">EB</strain>
    </source>
</reference>
<gene>
    <name evidence="5" type="ORF">G3M70_10880</name>
</gene>
<dbReference type="PROSITE" id="PS50977">
    <property type="entry name" value="HTH_TETR_2"/>
    <property type="match status" value="1"/>
</dbReference>
<dbReference type="SUPFAM" id="SSF48498">
    <property type="entry name" value="Tetracyclin repressor-like, C-terminal domain"/>
    <property type="match status" value="1"/>
</dbReference>
<feature type="domain" description="HTH tetR-type" evidence="4">
    <location>
        <begin position="13"/>
        <end position="73"/>
    </location>
</feature>
<evidence type="ECO:0000256" key="2">
    <source>
        <dbReference type="PROSITE-ProRule" id="PRU00335"/>
    </source>
</evidence>
<dbReference type="Pfam" id="PF17931">
    <property type="entry name" value="TetR_C_23"/>
    <property type="match status" value="1"/>
</dbReference>
<dbReference type="SUPFAM" id="SSF46689">
    <property type="entry name" value="Homeodomain-like"/>
    <property type="match status" value="1"/>
</dbReference>
<dbReference type="InterPro" id="IPR036271">
    <property type="entry name" value="Tet_transcr_reg_TetR-rel_C_sf"/>
</dbReference>
<keyword evidence="1 2" id="KW-0238">DNA-binding</keyword>
<feature type="transmembrane region" description="Helical" evidence="3">
    <location>
        <begin position="189"/>
        <end position="212"/>
    </location>
</feature>
<sequence length="242" mass="27740">MIVPIAMKTPKAQKSREQILQAAFTLFRQKGYEETSMREIAREAGMAVGAAYYYFRTKDEMILEIYSRTQREAEIKNREMCSETRSFRRRFSGLLFYRLGLIEEHRKLFVVLTQKGINPSNSLSPFSAETASLRKAAVRLMEDTIEGSDLKISSTLRPILPQLLWFFQMAVILFWALDTSREQTRTRRLVEVALNLMVPLFGMSLLPLAGIFNRSVVEIHGLLNTLIQEENVAPSPKKAQGE</sequence>
<organism evidence="5 6">
    <name type="scientific">Candidatus Nitronauta litoralis</name>
    <dbReference type="NCBI Taxonomy" id="2705533"/>
    <lineage>
        <taxon>Bacteria</taxon>
        <taxon>Pseudomonadati</taxon>
        <taxon>Nitrospinota/Tectimicrobiota group</taxon>
        <taxon>Nitrospinota</taxon>
        <taxon>Nitrospinia</taxon>
        <taxon>Nitrospinales</taxon>
        <taxon>Nitrospinaceae</taxon>
        <taxon>Candidatus Nitronauta</taxon>
    </lineage>
</organism>
<dbReference type="GO" id="GO:0000976">
    <property type="term" value="F:transcription cis-regulatory region binding"/>
    <property type="evidence" value="ECO:0007669"/>
    <property type="project" value="TreeGrafter"/>
</dbReference>
<evidence type="ECO:0000313" key="5">
    <source>
        <dbReference type="EMBL" id="QPJ62344.1"/>
    </source>
</evidence>
<dbReference type="InterPro" id="IPR050109">
    <property type="entry name" value="HTH-type_TetR-like_transc_reg"/>
</dbReference>
<evidence type="ECO:0000259" key="4">
    <source>
        <dbReference type="PROSITE" id="PS50977"/>
    </source>
</evidence>
<feature type="transmembrane region" description="Helical" evidence="3">
    <location>
        <begin position="159"/>
        <end position="177"/>
    </location>
</feature>
<dbReference type="Proteomes" id="UP000594688">
    <property type="component" value="Chromosome"/>
</dbReference>
<dbReference type="EMBL" id="CP048685">
    <property type="protein sequence ID" value="QPJ62344.1"/>
    <property type="molecule type" value="Genomic_DNA"/>
</dbReference>
<keyword evidence="3" id="KW-1133">Transmembrane helix</keyword>
<dbReference type="InterPro" id="IPR009057">
    <property type="entry name" value="Homeodomain-like_sf"/>
</dbReference>
<feature type="DNA-binding region" description="H-T-H motif" evidence="2">
    <location>
        <begin position="36"/>
        <end position="55"/>
    </location>
</feature>
<name>A0A7T0G0F8_9BACT</name>
<dbReference type="AlphaFoldDB" id="A0A7T0G0F8"/>
<dbReference type="PANTHER" id="PTHR30055">
    <property type="entry name" value="HTH-TYPE TRANSCRIPTIONAL REGULATOR RUTR"/>
    <property type="match status" value="1"/>
</dbReference>
<evidence type="ECO:0000313" key="6">
    <source>
        <dbReference type="Proteomes" id="UP000594688"/>
    </source>
</evidence>
<evidence type="ECO:0000256" key="1">
    <source>
        <dbReference type="ARBA" id="ARBA00023125"/>
    </source>
</evidence>
<keyword evidence="3" id="KW-0472">Membrane</keyword>